<name>A0A4V5THY8_9BACI</name>
<evidence type="ECO:0000259" key="1">
    <source>
        <dbReference type="Pfam" id="PF10552"/>
    </source>
</evidence>
<dbReference type="Pfam" id="PF10552">
    <property type="entry name" value="ORF6C"/>
    <property type="match status" value="1"/>
</dbReference>
<evidence type="ECO:0000313" key="2">
    <source>
        <dbReference type="EMBL" id="TKI52843.1"/>
    </source>
</evidence>
<comment type="caution">
    <text evidence="2">The sequence shown here is derived from an EMBL/GenBank/DDBJ whole genome shotgun (WGS) entry which is preliminary data.</text>
</comment>
<dbReference type="Proteomes" id="UP000308744">
    <property type="component" value="Unassembled WGS sequence"/>
</dbReference>
<dbReference type="AlphaFoldDB" id="A0A4V5THY8"/>
<dbReference type="InterPro" id="IPR018878">
    <property type="entry name" value="ORF6C_dom"/>
</dbReference>
<dbReference type="NCBIfam" id="TIGR02681">
    <property type="entry name" value="phage_pRha"/>
    <property type="match status" value="1"/>
</dbReference>
<dbReference type="Pfam" id="PF09669">
    <property type="entry name" value="Phage_pRha"/>
    <property type="match status" value="1"/>
</dbReference>
<dbReference type="EMBL" id="SZPU01000163">
    <property type="protein sequence ID" value="TKI52843.1"/>
    <property type="molecule type" value="Genomic_DNA"/>
</dbReference>
<feature type="domain" description="ORF6C" evidence="1">
    <location>
        <begin position="110"/>
        <end position="220"/>
    </location>
</feature>
<keyword evidence="3" id="KW-1185">Reference proteome</keyword>
<dbReference type="InterPro" id="IPR014054">
    <property type="entry name" value="Phage_regulatory_Rha"/>
</dbReference>
<gene>
    <name evidence="2" type="ORF">FC756_26995</name>
</gene>
<accession>A0A4V5THY8</accession>
<proteinExistence type="predicted"/>
<dbReference type="RefSeq" id="WP_107897914.1">
    <property type="nucleotide sequence ID" value="NZ_PYWM01000079.1"/>
</dbReference>
<protein>
    <submittedName>
        <fullName evidence="2">Phage regulatory protein</fullName>
    </submittedName>
</protein>
<sequence length="233" mass="27005">MEIINLNGQLVTDSRDIAKMVGRRHDQVLRDIKTVIEHLGDDHKSVGNYFIESTYKDNLNREKFCYLLTKKGCELYATRMTGEKGTLFAMTYIDRFNEMEQQIQNPINSLELALQAALKHEQELKVIKLDVDFLKGSMRIDSLQQQEIQQAAKQSIVQALGGKDSVAYKEISKKVFSAFWNEFKQYFKIPRYGDIPKVKHEEALRFISLWRPSTSLQMEIDSCNSQIAWGDEQ</sequence>
<organism evidence="2 3">
    <name type="scientific">Lysinibacillus mangiferihumi</name>
    <dbReference type="NCBI Taxonomy" id="1130819"/>
    <lineage>
        <taxon>Bacteria</taxon>
        <taxon>Bacillati</taxon>
        <taxon>Bacillota</taxon>
        <taxon>Bacilli</taxon>
        <taxon>Bacillales</taxon>
        <taxon>Bacillaceae</taxon>
        <taxon>Lysinibacillus</taxon>
    </lineage>
</organism>
<reference evidence="2 3" key="1">
    <citation type="submission" date="2019-04" db="EMBL/GenBank/DDBJ databases">
        <title>Lysinibacillus genome sequencing.</title>
        <authorList>
            <person name="Dunlap C."/>
        </authorList>
    </citation>
    <scope>NUCLEOTIDE SEQUENCE [LARGE SCALE GENOMIC DNA]</scope>
    <source>
        <strain evidence="2 3">CCTCC AB 2010389</strain>
    </source>
</reference>
<evidence type="ECO:0000313" key="3">
    <source>
        <dbReference type="Proteomes" id="UP000308744"/>
    </source>
</evidence>